<feature type="compositionally biased region" description="Polar residues" evidence="1">
    <location>
        <begin position="33"/>
        <end position="42"/>
    </location>
</feature>
<gene>
    <name evidence="2" type="ORF">KXQ929_LOCUS47740</name>
</gene>
<evidence type="ECO:0000256" key="1">
    <source>
        <dbReference type="SAM" id="MobiDB-lite"/>
    </source>
</evidence>
<evidence type="ECO:0000313" key="2">
    <source>
        <dbReference type="EMBL" id="CAF4341511.1"/>
    </source>
</evidence>
<proteinExistence type="predicted"/>
<evidence type="ECO:0000313" key="3">
    <source>
        <dbReference type="Proteomes" id="UP000663868"/>
    </source>
</evidence>
<name>A0A820KH17_9BILA</name>
<feature type="non-terminal residue" evidence="2">
    <location>
        <position position="225"/>
    </location>
</feature>
<dbReference type="EMBL" id="CAJOBB010017677">
    <property type="protein sequence ID" value="CAF4341511.1"/>
    <property type="molecule type" value="Genomic_DNA"/>
</dbReference>
<dbReference type="Proteomes" id="UP000663868">
    <property type="component" value="Unassembled WGS sequence"/>
</dbReference>
<sequence>FFCVLATPNLSGRDTPSSYISIDSSDRRTTSTKNAHSQDSVINNQTSTTNTNHNHHGGSVQRGPVLPIVVQKPFREDVSDKFNLFDLPQQRTTIEAGDETRSTVSDNWSTMNAGVSEIDGQEQAAARLNEMNEELPIVEHRRSNDLLLPESNSLTLNNNKPIDQQSDCWSTEAFASDSETHSEDGSNILRLASNYSTASTVAINDPSMPFFSIDANSASSIEELT</sequence>
<comment type="caution">
    <text evidence="2">The sequence shown here is derived from an EMBL/GenBank/DDBJ whole genome shotgun (WGS) entry which is preliminary data.</text>
</comment>
<feature type="region of interest" description="Disordered" evidence="1">
    <location>
        <begin position="14"/>
        <end position="62"/>
    </location>
</feature>
<feature type="compositionally biased region" description="Low complexity" evidence="1">
    <location>
        <begin position="43"/>
        <end position="52"/>
    </location>
</feature>
<organism evidence="2 3">
    <name type="scientific">Adineta steineri</name>
    <dbReference type="NCBI Taxonomy" id="433720"/>
    <lineage>
        <taxon>Eukaryota</taxon>
        <taxon>Metazoa</taxon>
        <taxon>Spiralia</taxon>
        <taxon>Gnathifera</taxon>
        <taxon>Rotifera</taxon>
        <taxon>Eurotatoria</taxon>
        <taxon>Bdelloidea</taxon>
        <taxon>Adinetida</taxon>
        <taxon>Adinetidae</taxon>
        <taxon>Adineta</taxon>
    </lineage>
</organism>
<reference evidence="2" key="1">
    <citation type="submission" date="2021-02" db="EMBL/GenBank/DDBJ databases">
        <authorList>
            <person name="Nowell W R."/>
        </authorList>
    </citation>
    <scope>NUCLEOTIDE SEQUENCE</scope>
</reference>
<dbReference type="AlphaFoldDB" id="A0A820KH17"/>
<feature type="non-terminal residue" evidence="2">
    <location>
        <position position="1"/>
    </location>
</feature>
<accession>A0A820KH17</accession>
<protein>
    <submittedName>
        <fullName evidence="2">Uncharacterized protein</fullName>
    </submittedName>
</protein>